<reference evidence="1 2" key="1">
    <citation type="submission" date="2019-11" db="EMBL/GenBank/DDBJ databases">
        <title>Escherichia alba sp. nov. isolated from the gut of plastic-eating superworms Zophobas atratus.</title>
        <authorList>
            <person name="Yang Y."/>
        </authorList>
    </citation>
    <scope>NUCLEOTIDE SEQUENCE [LARGE SCALE GENOMIC DNA]</scope>
    <source>
        <strain evidence="2">BIT-B35</strain>
    </source>
</reference>
<comment type="caution">
    <text evidence="1">The sequence shown here is derived from an EMBL/GenBank/DDBJ whole genome shotgun (WGS) entry which is preliminary data.</text>
</comment>
<sequence length="261" mass="27648">MGFFNFNHILGPLAGAASGFMSGGVLGAVSGGLSSAYAQSQEQDQRKWQEKMSNTEVQRRVKDLRAAGLNPILAATNGALQGASSPQVPVAQAPDVSKYTGTSSARQLADTNAKQVASNISLQQTQSASNLADVKVKQAQAENMSAQNNLINQQVLTEATRRANMEAQSGLYSAQTVRQRLQAVEDKVISDYLRTPTGAESARTSFDNKTGGSVGLVNTTAGFLDRLFGQSSSHSAKAVKNVKWNGHLLPPDIRAKLGARD</sequence>
<evidence type="ECO:0000313" key="2">
    <source>
        <dbReference type="Proteomes" id="UP000477739"/>
    </source>
</evidence>
<name>A0A6L6ILX7_9ENTR</name>
<protein>
    <recommendedName>
        <fullName evidence="3">Minor capsid protein</fullName>
    </recommendedName>
</protein>
<dbReference type="Proteomes" id="UP000477739">
    <property type="component" value="Unassembled WGS sequence"/>
</dbReference>
<organism evidence="1 2">
    <name type="scientific">Intestinirhabdus alba</name>
    <dbReference type="NCBI Taxonomy" id="2899544"/>
    <lineage>
        <taxon>Bacteria</taxon>
        <taxon>Pseudomonadati</taxon>
        <taxon>Pseudomonadota</taxon>
        <taxon>Gammaproteobacteria</taxon>
        <taxon>Enterobacterales</taxon>
        <taxon>Enterobacteriaceae</taxon>
        <taxon>Intestinirhabdus</taxon>
    </lineage>
</organism>
<keyword evidence="2" id="KW-1185">Reference proteome</keyword>
<evidence type="ECO:0000313" key="1">
    <source>
        <dbReference type="EMBL" id="MTH46050.1"/>
    </source>
</evidence>
<evidence type="ECO:0008006" key="3">
    <source>
        <dbReference type="Google" id="ProtNLM"/>
    </source>
</evidence>
<dbReference type="EMBL" id="WMJZ01000007">
    <property type="protein sequence ID" value="MTH46050.1"/>
    <property type="molecule type" value="Genomic_DNA"/>
</dbReference>
<proteinExistence type="predicted"/>
<gene>
    <name evidence="1" type="ORF">GJV78_07245</name>
</gene>
<dbReference type="AlphaFoldDB" id="A0A6L6ILX7"/>
<accession>A0A6L6ILX7</accession>